<name>A0ABS8TSW0_DATST</name>
<keyword evidence="2" id="KW-1185">Reference proteome</keyword>
<organism evidence="1 2">
    <name type="scientific">Datura stramonium</name>
    <name type="common">Jimsonweed</name>
    <name type="synonym">Common thornapple</name>
    <dbReference type="NCBI Taxonomy" id="4076"/>
    <lineage>
        <taxon>Eukaryota</taxon>
        <taxon>Viridiplantae</taxon>
        <taxon>Streptophyta</taxon>
        <taxon>Embryophyta</taxon>
        <taxon>Tracheophyta</taxon>
        <taxon>Spermatophyta</taxon>
        <taxon>Magnoliopsida</taxon>
        <taxon>eudicotyledons</taxon>
        <taxon>Gunneridae</taxon>
        <taxon>Pentapetalae</taxon>
        <taxon>asterids</taxon>
        <taxon>lamiids</taxon>
        <taxon>Solanales</taxon>
        <taxon>Solanaceae</taxon>
        <taxon>Solanoideae</taxon>
        <taxon>Datureae</taxon>
        <taxon>Datura</taxon>
    </lineage>
</organism>
<dbReference type="EMBL" id="JACEIK010001972">
    <property type="protein sequence ID" value="MCD7473439.1"/>
    <property type="molecule type" value="Genomic_DNA"/>
</dbReference>
<gene>
    <name evidence="1" type="ORF">HAX54_015308</name>
</gene>
<comment type="caution">
    <text evidence="1">The sequence shown here is derived from an EMBL/GenBank/DDBJ whole genome shotgun (WGS) entry which is preliminary data.</text>
</comment>
<sequence length="143" mass="16271">MVQIFLSVVGGDVPVRKSVLFVLVVGGDGVARFPQEIVILTLLDGEGIVSFPWEKSRSLKEEKREFNKGPRLFEYMVLSADMLYKKIRYDSFRKSSALKFPDFQQMMFLSLVMCVIITTYAVRGSLHNTQEHGGSWSARWSAK</sequence>
<evidence type="ECO:0000313" key="1">
    <source>
        <dbReference type="EMBL" id="MCD7473439.1"/>
    </source>
</evidence>
<proteinExistence type="predicted"/>
<protein>
    <submittedName>
        <fullName evidence="1">Uncharacterized protein</fullName>
    </submittedName>
</protein>
<reference evidence="1 2" key="1">
    <citation type="journal article" date="2021" name="BMC Genomics">
        <title>Datura genome reveals duplications of psychoactive alkaloid biosynthetic genes and high mutation rate following tissue culture.</title>
        <authorList>
            <person name="Rajewski A."/>
            <person name="Carter-House D."/>
            <person name="Stajich J."/>
            <person name="Litt A."/>
        </authorList>
    </citation>
    <scope>NUCLEOTIDE SEQUENCE [LARGE SCALE GENOMIC DNA]</scope>
    <source>
        <strain evidence="1">AR-01</strain>
    </source>
</reference>
<dbReference type="Proteomes" id="UP000823775">
    <property type="component" value="Unassembled WGS sequence"/>
</dbReference>
<accession>A0ABS8TSW0</accession>
<evidence type="ECO:0000313" key="2">
    <source>
        <dbReference type="Proteomes" id="UP000823775"/>
    </source>
</evidence>